<gene>
    <name evidence="2" type="ORF">LCGC14_2989110</name>
</gene>
<comment type="caution">
    <text evidence="2">The sequence shown here is derived from an EMBL/GenBank/DDBJ whole genome shotgun (WGS) entry which is preliminary data.</text>
</comment>
<feature type="transmembrane region" description="Helical" evidence="1">
    <location>
        <begin position="178"/>
        <end position="198"/>
    </location>
</feature>
<keyword evidence="1" id="KW-1133">Transmembrane helix</keyword>
<proteinExistence type="predicted"/>
<evidence type="ECO:0000313" key="2">
    <source>
        <dbReference type="EMBL" id="KKK63953.1"/>
    </source>
</evidence>
<feature type="non-terminal residue" evidence="2">
    <location>
        <position position="200"/>
    </location>
</feature>
<protein>
    <submittedName>
        <fullName evidence="2">Uncharacterized protein</fullName>
    </submittedName>
</protein>
<feature type="transmembrane region" description="Helical" evidence="1">
    <location>
        <begin position="128"/>
        <end position="144"/>
    </location>
</feature>
<reference evidence="2" key="1">
    <citation type="journal article" date="2015" name="Nature">
        <title>Complex archaea that bridge the gap between prokaryotes and eukaryotes.</title>
        <authorList>
            <person name="Spang A."/>
            <person name="Saw J.H."/>
            <person name="Jorgensen S.L."/>
            <person name="Zaremba-Niedzwiedzka K."/>
            <person name="Martijn J."/>
            <person name="Lind A.E."/>
            <person name="van Eijk R."/>
            <person name="Schleper C."/>
            <person name="Guy L."/>
            <person name="Ettema T.J."/>
        </authorList>
    </citation>
    <scope>NUCLEOTIDE SEQUENCE</scope>
</reference>
<dbReference type="AlphaFoldDB" id="A0A0F8X572"/>
<feature type="transmembrane region" description="Helical" evidence="1">
    <location>
        <begin position="26"/>
        <end position="50"/>
    </location>
</feature>
<name>A0A0F8X572_9ZZZZ</name>
<dbReference type="EMBL" id="LAZR01061255">
    <property type="protein sequence ID" value="KKK63953.1"/>
    <property type="molecule type" value="Genomic_DNA"/>
</dbReference>
<accession>A0A0F8X572</accession>
<keyword evidence="1" id="KW-0812">Transmembrane</keyword>
<feature type="transmembrane region" description="Helical" evidence="1">
    <location>
        <begin position="150"/>
        <end position="166"/>
    </location>
</feature>
<feature type="transmembrane region" description="Helical" evidence="1">
    <location>
        <begin position="101"/>
        <end position="121"/>
    </location>
</feature>
<sequence length="200" mass="22049">MALTAGPPVRPPLSVRRIRAWVRENLFGSFSNTALTVITSLILWIVLFGVDPLVDIAGGSRPDHLLGNGILRFVFDQAQWEVIIANRRLFFVGRFPSEETWRIWVILFTLSWLAGLSWGLWSSIGPRLAVMLAIGLVPVSVFMVEGESALLTAGTIGVFVLGYVIARWQLAPGSYQGLARNLVVAGWLLSFPLTIYLLTA</sequence>
<keyword evidence="1" id="KW-0472">Membrane</keyword>
<organism evidence="2">
    <name type="scientific">marine sediment metagenome</name>
    <dbReference type="NCBI Taxonomy" id="412755"/>
    <lineage>
        <taxon>unclassified sequences</taxon>
        <taxon>metagenomes</taxon>
        <taxon>ecological metagenomes</taxon>
    </lineage>
</organism>
<evidence type="ECO:0000256" key="1">
    <source>
        <dbReference type="SAM" id="Phobius"/>
    </source>
</evidence>